<dbReference type="PATRIC" id="fig|2041.4.peg.907"/>
<name>A0A0U4C7S0_9ACTN</name>
<protein>
    <recommendedName>
        <fullName evidence="4">AbiEi antitoxin C-terminal domain-containing protein</fullName>
    </recommendedName>
</protein>
<evidence type="ECO:0000313" key="2">
    <source>
        <dbReference type="EMBL" id="ALX03982.1"/>
    </source>
</evidence>
<feature type="region of interest" description="Disordered" evidence="1">
    <location>
        <begin position="1"/>
        <end position="21"/>
    </location>
</feature>
<sequence>MGVLVHKDAAHPPETISSSTGRRRGLLLQLEKVLVGRMTHDELAALAHHHGGYLLTRHLLELGLSQRRICSLTREGVLARPRHGTYVPRGLWEHADAVQKHAILTRSVLERADDGAVATHQSAAALLGLDLWGTDLSLIHLARTDGRSGRHIAGVVWHEPDLRADDVTIAAGVPTVLPSIAALQIAAFTGVEQGVVALSSALRSRGTTEAELGEQVARFRSWAGAETVRQTVQLADGRLESAGEARSFVMFWRHGTDLPDLQVIIVDGHGRRVGRVDFEWTADRHVGEFDGLIKYGRLNPHLQDPGLGIVEEKLREDEVRDTWRGVSRWGWVDLHWSNQASTVARIEAARARSRRLYLPVA</sequence>
<dbReference type="EMBL" id="CP011502">
    <property type="protein sequence ID" value="ALX03982.1"/>
    <property type="molecule type" value="Genomic_DNA"/>
</dbReference>
<accession>A0A0U4C7S0</accession>
<keyword evidence="3" id="KW-1185">Reference proteome</keyword>
<feature type="compositionally biased region" description="Basic and acidic residues" evidence="1">
    <location>
        <begin position="1"/>
        <end position="11"/>
    </location>
</feature>
<evidence type="ECO:0000256" key="1">
    <source>
        <dbReference type="SAM" id="MobiDB-lite"/>
    </source>
</evidence>
<dbReference type="Proteomes" id="UP000067689">
    <property type="component" value="Chromosome"/>
</dbReference>
<dbReference type="KEGG" id="aer:AERYTH_04340"/>
<gene>
    <name evidence="2" type="ORF">AERYTH_04340</name>
</gene>
<dbReference type="STRING" id="2041.AERYTH_04340"/>
<organism evidence="2 3">
    <name type="scientific">Aeromicrobium erythreum</name>
    <dbReference type="NCBI Taxonomy" id="2041"/>
    <lineage>
        <taxon>Bacteria</taxon>
        <taxon>Bacillati</taxon>
        <taxon>Actinomycetota</taxon>
        <taxon>Actinomycetes</taxon>
        <taxon>Propionibacteriales</taxon>
        <taxon>Nocardioidaceae</taxon>
        <taxon>Aeromicrobium</taxon>
    </lineage>
</organism>
<reference evidence="2 3" key="1">
    <citation type="journal article" date="1991" name="Int. J. Syst. Bacteriol.">
        <title>Description of the erythromycin-producing bacterium Arthrobacter sp. strain NRRL B-3381 as Aeromicrobium erythreum gen. nov., sp. nov.</title>
        <authorList>
            <person name="Miller E.S."/>
            <person name="Woese C.R."/>
            <person name="Brenner S."/>
        </authorList>
    </citation>
    <scope>NUCLEOTIDE SEQUENCE [LARGE SCALE GENOMIC DNA]</scope>
    <source>
        <strain evidence="2 3">AR18</strain>
    </source>
</reference>
<evidence type="ECO:0008006" key="4">
    <source>
        <dbReference type="Google" id="ProtNLM"/>
    </source>
</evidence>
<proteinExistence type="predicted"/>
<dbReference type="AlphaFoldDB" id="A0A0U4C7S0"/>
<evidence type="ECO:0000313" key="3">
    <source>
        <dbReference type="Proteomes" id="UP000067689"/>
    </source>
</evidence>
<dbReference type="OrthoDB" id="5143202at2"/>
<dbReference type="RefSeq" id="WP_067855128.1">
    <property type="nucleotide sequence ID" value="NZ_CP011502.1"/>
</dbReference>